<dbReference type="EMBL" id="JAQMWT010000324">
    <property type="protein sequence ID" value="KAJ8604659.1"/>
    <property type="molecule type" value="Genomic_DNA"/>
</dbReference>
<feature type="region of interest" description="Disordered" evidence="6">
    <location>
        <begin position="423"/>
        <end position="444"/>
    </location>
</feature>
<dbReference type="Pfam" id="PF12832">
    <property type="entry name" value="MFS_1_like"/>
    <property type="match status" value="1"/>
</dbReference>
<evidence type="ECO:0000256" key="1">
    <source>
        <dbReference type="ARBA" id="ARBA00004141"/>
    </source>
</evidence>
<feature type="transmembrane region" description="Helical" evidence="7">
    <location>
        <begin position="298"/>
        <end position="318"/>
    </location>
</feature>
<evidence type="ECO:0000256" key="3">
    <source>
        <dbReference type="ARBA" id="ARBA00022692"/>
    </source>
</evidence>
<keyword evidence="4 7" id="KW-1133">Transmembrane helix</keyword>
<dbReference type="InterPro" id="IPR024989">
    <property type="entry name" value="MFS_assoc_dom"/>
</dbReference>
<evidence type="ECO:0000313" key="10">
    <source>
        <dbReference type="Proteomes" id="UP001230188"/>
    </source>
</evidence>
<dbReference type="PANTHER" id="PTHR16172">
    <property type="entry name" value="MAJOR FACILITATOR SUPERFAMILY DOMAIN-CONTAINING PROTEIN 6-LIKE"/>
    <property type="match status" value="1"/>
</dbReference>
<feature type="compositionally biased region" description="Acidic residues" evidence="6">
    <location>
        <begin position="423"/>
        <end position="437"/>
    </location>
</feature>
<dbReference type="SUPFAM" id="SSF103473">
    <property type="entry name" value="MFS general substrate transporter"/>
    <property type="match status" value="1"/>
</dbReference>
<evidence type="ECO:0000313" key="9">
    <source>
        <dbReference type="EMBL" id="KAJ8604659.1"/>
    </source>
</evidence>
<evidence type="ECO:0000259" key="8">
    <source>
        <dbReference type="Pfam" id="PF12832"/>
    </source>
</evidence>
<evidence type="ECO:0000256" key="5">
    <source>
        <dbReference type="ARBA" id="ARBA00023136"/>
    </source>
</evidence>
<dbReference type="AlphaFoldDB" id="A0AAD7XMN9"/>
<evidence type="ECO:0000256" key="6">
    <source>
        <dbReference type="SAM" id="MobiDB-lite"/>
    </source>
</evidence>
<reference evidence="9" key="1">
    <citation type="submission" date="2023-01" db="EMBL/GenBank/DDBJ databases">
        <title>Metagenome sequencing of chrysophaentin producing Chrysophaeum taylorii.</title>
        <authorList>
            <person name="Davison J."/>
            <person name="Bewley C."/>
        </authorList>
    </citation>
    <scope>NUCLEOTIDE SEQUENCE</scope>
    <source>
        <strain evidence="9">NIES-1699</strain>
    </source>
</reference>
<gene>
    <name evidence="9" type="ORF">CTAYLR_006517</name>
</gene>
<feature type="transmembrane region" description="Helical" evidence="7">
    <location>
        <begin position="78"/>
        <end position="96"/>
    </location>
</feature>
<evidence type="ECO:0000256" key="4">
    <source>
        <dbReference type="ARBA" id="ARBA00022989"/>
    </source>
</evidence>
<feature type="domain" description="Major facilitator superfamily associated" evidence="8">
    <location>
        <begin position="14"/>
        <end position="363"/>
    </location>
</feature>
<keyword evidence="10" id="KW-1185">Reference proteome</keyword>
<feature type="transmembrane region" description="Helical" evidence="7">
    <location>
        <begin position="377"/>
        <end position="402"/>
    </location>
</feature>
<sequence>MSDDVREAKRRTIRRLKVLYFWQAVGPSSWGRYASLFYDSVGLTPAQVGVITGSMPLIRAVAMPSWGAIADRSSKKKVALVTQSLSALTLALYAFGGIRGFFSLWAVAAASACFASSGVLDAYAVQALGAEKSRFGEIRLWSAVSWGVSNVAMGYVADLTRSFFVNLLCFVACTIISVAIIAGLVPETKTTTTTRVVLPIGPVRLRTVVFFVELAVIGAGMGLVERLLFVYIVEVLGGSYALCGWTVLATVAIEIPIFASAKRILATIGHEASFVLALACYVPRVYGYTLLERQSRRWILVIELLHGPTFGLMFAAAVDKAADLAPPGREATYQTIQNAVRSCLGAGLGASLGGWYWQYVCARRRERPACREGAVSLFRLAALVFAVVLLAHLALLFGSYAISRKPKSGDLRLLEASLVDDDDDASTIDDTLSEGDVDGAAAAT</sequence>
<dbReference type="InterPro" id="IPR051717">
    <property type="entry name" value="MFS_MFSD6"/>
</dbReference>
<evidence type="ECO:0000256" key="7">
    <source>
        <dbReference type="SAM" id="Phobius"/>
    </source>
</evidence>
<dbReference type="Gene3D" id="1.20.1250.20">
    <property type="entry name" value="MFS general substrate transporter like domains"/>
    <property type="match status" value="2"/>
</dbReference>
<organism evidence="9 10">
    <name type="scientific">Chrysophaeum taylorii</name>
    <dbReference type="NCBI Taxonomy" id="2483200"/>
    <lineage>
        <taxon>Eukaryota</taxon>
        <taxon>Sar</taxon>
        <taxon>Stramenopiles</taxon>
        <taxon>Ochrophyta</taxon>
        <taxon>Pelagophyceae</taxon>
        <taxon>Pelagomonadales</taxon>
        <taxon>Pelagomonadaceae</taxon>
        <taxon>Chrysophaeum</taxon>
    </lineage>
</organism>
<protein>
    <recommendedName>
        <fullName evidence="8">Major facilitator superfamily associated domain-containing protein</fullName>
    </recommendedName>
</protein>
<dbReference type="GO" id="GO:0016020">
    <property type="term" value="C:membrane"/>
    <property type="evidence" value="ECO:0007669"/>
    <property type="project" value="UniProtKB-SubCell"/>
</dbReference>
<comment type="subcellular location">
    <subcellularLocation>
        <location evidence="1">Membrane</location>
        <topology evidence="1">Multi-pass membrane protein</topology>
    </subcellularLocation>
</comment>
<name>A0AAD7XMN9_9STRA</name>
<feature type="transmembrane region" description="Helical" evidence="7">
    <location>
        <begin position="264"/>
        <end position="286"/>
    </location>
</feature>
<keyword evidence="5 7" id="KW-0472">Membrane</keyword>
<feature type="transmembrane region" description="Helical" evidence="7">
    <location>
        <begin position="229"/>
        <end position="252"/>
    </location>
</feature>
<evidence type="ECO:0000256" key="2">
    <source>
        <dbReference type="ARBA" id="ARBA00005241"/>
    </source>
</evidence>
<accession>A0AAD7XMN9</accession>
<proteinExistence type="inferred from homology"/>
<feature type="transmembrane region" description="Helical" evidence="7">
    <location>
        <begin position="163"/>
        <end position="185"/>
    </location>
</feature>
<dbReference type="PANTHER" id="PTHR16172:SF41">
    <property type="entry name" value="MAJOR FACILITATOR SUPERFAMILY DOMAIN-CONTAINING PROTEIN 6-LIKE"/>
    <property type="match status" value="1"/>
</dbReference>
<comment type="similarity">
    <text evidence="2">Belongs to the major facilitator superfamily. MFSD6 family.</text>
</comment>
<feature type="transmembrane region" description="Helical" evidence="7">
    <location>
        <begin position="339"/>
        <end position="357"/>
    </location>
</feature>
<comment type="caution">
    <text evidence="9">The sequence shown here is derived from an EMBL/GenBank/DDBJ whole genome shotgun (WGS) entry which is preliminary data.</text>
</comment>
<dbReference type="InterPro" id="IPR036259">
    <property type="entry name" value="MFS_trans_sf"/>
</dbReference>
<keyword evidence="3 7" id="KW-0812">Transmembrane</keyword>
<dbReference type="Proteomes" id="UP001230188">
    <property type="component" value="Unassembled WGS sequence"/>
</dbReference>